<comment type="similarity">
    <text evidence="3">Belongs to the histone H2B family.</text>
</comment>
<organism evidence="10 11">
    <name type="scientific">Pan troglodytes</name>
    <name type="common">Chimpanzee</name>
    <dbReference type="NCBI Taxonomy" id="9598"/>
    <lineage>
        <taxon>Eukaryota</taxon>
        <taxon>Metazoa</taxon>
        <taxon>Chordata</taxon>
        <taxon>Craniata</taxon>
        <taxon>Vertebrata</taxon>
        <taxon>Euteleostomi</taxon>
        <taxon>Mammalia</taxon>
        <taxon>Eutheria</taxon>
        <taxon>Euarchontoglires</taxon>
        <taxon>Primates</taxon>
        <taxon>Haplorrhini</taxon>
        <taxon>Catarrhini</taxon>
        <taxon>Hominidae</taxon>
        <taxon>Pan</taxon>
    </lineage>
</organism>
<dbReference type="Gene3D" id="1.10.20.10">
    <property type="entry name" value="Histone, subunit A"/>
    <property type="match status" value="1"/>
</dbReference>
<evidence type="ECO:0000256" key="1">
    <source>
        <dbReference type="ARBA" id="ARBA00004123"/>
    </source>
</evidence>
<reference evidence="10" key="3">
    <citation type="submission" date="2025-09" db="UniProtKB">
        <authorList>
            <consortium name="Ensembl"/>
        </authorList>
    </citation>
    <scope>IDENTIFICATION</scope>
</reference>
<keyword evidence="4" id="KW-0158">Chromosome</keyword>
<feature type="region of interest" description="Disordered" evidence="8">
    <location>
        <begin position="29"/>
        <end position="73"/>
    </location>
</feature>
<dbReference type="EMBL" id="AC198807">
    <property type="status" value="NOT_ANNOTATED_CDS"/>
    <property type="molecule type" value="Genomic_DNA"/>
</dbReference>
<dbReference type="GeneID" id="473712"/>
<dbReference type="GO" id="GO:0000786">
    <property type="term" value="C:nucleosome"/>
    <property type="evidence" value="ECO:0007669"/>
    <property type="project" value="UniProtKB-KW"/>
</dbReference>
<dbReference type="PaxDb" id="9598-ENSPTRP00000060018"/>
<evidence type="ECO:0000313" key="12">
    <source>
        <dbReference type="VGNC" id="VGNC:83693"/>
    </source>
</evidence>
<dbReference type="CTD" id="473712"/>
<dbReference type="GeneTree" id="ENSGT01150000287005"/>
<evidence type="ECO:0000256" key="6">
    <source>
        <dbReference type="ARBA" id="ARBA00023242"/>
    </source>
</evidence>
<evidence type="ECO:0000256" key="7">
    <source>
        <dbReference type="ARBA" id="ARBA00023269"/>
    </source>
</evidence>
<proteinExistence type="inferred from homology"/>
<accession>H2RET0</accession>
<dbReference type="InParanoid" id="A0A2J8K3J5"/>
<dbReference type="Bgee" id="ENSPTRG00000023591">
    <property type="expression patterns" value="Expressed in testis"/>
</dbReference>
<evidence type="ECO:0000256" key="2">
    <source>
        <dbReference type="ARBA" id="ARBA00004286"/>
    </source>
</evidence>
<keyword evidence="11" id="KW-1185">Reference proteome</keyword>
<reference evidence="10 11" key="1">
    <citation type="journal article" date="2005" name="Nature">
        <title>Initial sequence of the chimpanzee genome and comparison with the human genome.</title>
        <authorList>
            <consortium name="Chimpanzee sequencing and analysis consortium"/>
        </authorList>
    </citation>
    <scope>NUCLEOTIDE SEQUENCE [LARGE SCALE GENOMIC DNA]</scope>
</reference>
<evidence type="ECO:0000313" key="13">
    <source>
        <dbReference type="VGNC" id="VGNC:83694"/>
    </source>
</evidence>
<dbReference type="VGNC" id="VGNC:83693">
    <property type="gene designation" value="H2BW1"/>
</dbReference>
<evidence type="ECO:0000256" key="5">
    <source>
        <dbReference type="ARBA" id="ARBA00023125"/>
    </source>
</evidence>
<keyword evidence="7" id="KW-0544">Nucleosome core</keyword>
<evidence type="ECO:0000259" key="9">
    <source>
        <dbReference type="Pfam" id="PF00125"/>
    </source>
</evidence>
<keyword evidence="6" id="KW-0539">Nucleus</keyword>
<reference evidence="10" key="2">
    <citation type="submission" date="2025-08" db="UniProtKB">
        <authorList>
            <consortium name="Ensembl"/>
        </authorList>
    </citation>
    <scope>IDENTIFICATION</scope>
</reference>
<dbReference type="AlphaFoldDB" id="A0A2J8K3J5"/>
<dbReference type="PRINTS" id="PR00621">
    <property type="entry name" value="HISTONEH2B"/>
</dbReference>
<sequence>MLRTQVPRLPRSTTAIVWSCHLMAAASAMAGPSSETTSEEQLITQEPKEANSTTAQKQSKQRKRGRHGPRRCHSNCRGDSFATYFRRVLKQVHQGLSLSREAVSVTDSLVHDILDRIATEAGRLARSTKRQTITAWEIRMAVRLLLPGQMGKLAESEGTKAVLRTSLYAIQQQRK</sequence>
<feature type="compositionally biased region" description="Polar residues" evidence="8">
    <location>
        <begin position="33"/>
        <end position="58"/>
    </location>
</feature>
<dbReference type="SUPFAM" id="SSF47113">
    <property type="entry name" value="Histone-fold"/>
    <property type="match status" value="1"/>
</dbReference>
<dbReference type="InterPro" id="IPR007125">
    <property type="entry name" value="H2A/H2B/H3"/>
</dbReference>
<dbReference type="FunFam" id="1.10.20.10:FF:000066">
    <property type="entry name" value="H2B histone family member W testis-specific"/>
    <property type="match status" value="1"/>
</dbReference>
<feature type="domain" description="Core Histone H2A/H2B/H3" evidence="9">
    <location>
        <begin position="62"/>
        <end position="144"/>
    </location>
</feature>
<protein>
    <submittedName>
        <fullName evidence="10">H2B.W histone 4</fullName>
    </submittedName>
</protein>
<keyword evidence="5" id="KW-0238">DNA-binding</keyword>
<evidence type="ECO:0000256" key="4">
    <source>
        <dbReference type="ARBA" id="ARBA00022454"/>
    </source>
</evidence>
<dbReference type="InterPro" id="IPR009072">
    <property type="entry name" value="Histone-fold"/>
</dbReference>
<dbReference type="OMA" id="WEIRMAV"/>
<dbReference type="FunCoup" id="A0A2J8K3J5">
    <property type="interactions" value="22"/>
</dbReference>
<dbReference type="PANTHER" id="PTHR23428">
    <property type="entry name" value="HISTONE H2B"/>
    <property type="match status" value="1"/>
</dbReference>
<evidence type="ECO:0000313" key="10">
    <source>
        <dbReference type="Ensembl" id="ENSPTRP00000060018.2"/>
    </source>
</evidence>
<comment type="subcellular location">
    <subcellularLocation>
        <location evidence="2">Chromosome</location>
    </subcellularLocation>
    <subcellularLocation>
        <location evidence="1">Nucleus</location>
    </subcellularLocation>
</comment>
<dbReference type="InterPro" id="IPR000558">
    <property type="entry name" value="Histone_H2B"/>
</dbReference>
<dbReference type="Proteomes" id="UP000002277">
    <property type="component" value="Chromosome X"/>
</dbReference>
<dbReference type="GO" id="GO:0005634">
    <property type="term" value="C:nucleus"/>
    <property type="evidence" value="ECO:0007669"/>
    <property type="project" value="UniProtKB-SubCell"/>
</dbReference>
<gene>
    <name evidence="10 13" type="primary">H2BW4</name>
    <name evidence="12" type="synonym">H2BW1</name>
</gene>
<evidence type="ECO:0000256" key="8">
    <source>
        <dbReference type="SAM" id="MobiDB-lite"/>
    </source>
</evidence>
<dbReference type="RefSeq" id="XP_016798542.1">
    <property type="nucleotide sequence ID" value="XM_016943053.2"/>
</dbReference>
<dbReference type="Ensembl" id="ENSPTRT00000066715.3">
    <property type="protein sequence ID" value="ENSPTRP00000060018.2"/>
    <property type="gene ID" value="ENSPTRG00000023591.5"/>
</dbReference>
<dbReference type="Pfam" id="PF00125">
    <property type="entry name" value="Histone"/>
    <property type="match status" value="1"/>
</dbReference>
<dbReference type="VGNC" id="VGNC:83694">
    <property type="gene designation" value="H2BW4"/>
</dbReference>
<dbReference type="OrthoDB" id="9538254at2759"/>
<feature type="compositionally biased region" description="Basic residues" evidence="8">
    <location>
        <begin position="59"/>
        <end position="73"/>
    </location>
</feature>
<dbReference type="GO" id="GO:0003677">
    <property type="term" value="F:DNA binding"/>
    <property type="evidence" value="ECO:0007669"/>
    <property type="project" value="UniProtKB-KW"/>
</dbReference>
<dbReference type="KEGG" id="ptr:473712"/>
<dbReference type="CDD" id="cd22910">
    <property type="entry name" value="HFD_H2B"/>
    <property type="match status" value="1"/>
</dbReference>
<evidence type="ECO:0000256" key="3">
    <source>
        <dbReference type="ARBA" id="ARBA00006846"/>
    </source>
</evidence>
<dbReference type="GO" id="GO:0046982">
    <property type="term" value="F:protein heterodimerization activity"/>
    <property type="evidence" value="ECO:0007669"/>
    <property type="project" value="InterPro"/>
</dbReference>
<name>A0A2J8K3J5_PANTR</name>
<evidence type="ECO:0000313" key="11">
    <source>
        <dbReference type="Proteomes" id="UP000002277"/>
    </source>
</evidence>
<accession>A0A2J8K3J5</accession>
<dbReference type="GO" id="GO:0030527">
    <property type="term" value="F:structural constituent of chromatin"/>
    <property type="evidence" value="ECO:0007669"/>
    <property type="project" value="InterPro"/>
</dbReference>
<dbReference type="SMART" id="SM00427">
    <property type="entry name" value="H2B"/>
    <property type="match status" value="1"/>
</dbReference>